<gene>
    <name evidence="3" type="ORF">ACFSVL_21735</name>
</gene>
<dbReference type="EMBL" id="JBHUKS010000015">
    <property type="protein sequence ID" value="MFD2470022.1"/>
    <property type="molecule type" value="Genomic_DNA"/>
</dbReference>
<dbReference type="Proteomes" id="UP001597483">
    <property type="component" value="Unassembled WGS sequence"/>
</dbReference>
<evidence type="ECO:0000256" key="1">
    <source>
        <dbReference type="SAM" id="MobiDB-lite"/>
    </source>
</evidence>
<dbReference type="Pfam" id="PF13699">
    <property type="entry name" value="eCIS_core"/>
    <property type="match status" value="1"/>
</dbReference>
<keyword evidence="4" id="KW-1185">Reference proteome</keyword>
<sequence>MRAFGDRPARKTPARTTSEEAAGQAKSSAVPADFSQVPARSAGTPLPAEVRGRLEDQLGEDLGDVRVHTGPEAARSARELGAIAYTAGEDIVLSGPADEHLLTHEAAHVVQQRHASRLVPGVSSPGDPAERAAEAGSAVPGGPVAAIQRQVERTSETTRPQVEAALVDYLQRVQKEQGGQTLRVTDQVKYAILQLFAGDPGKLTAVEAWLSGTGLPGTPAALAHEVARWLPAAVPGRRLDQLRNAPATTDPDKRPKTVGEAAGAGIVDTTLTPLLRRTKLSEGAKKLVLDGAKSAVAEGLVKLVDLAMAQARVTDSERGAIHSLVEGLIKQQPGKGTDRQQEGAGSPYAQVVPPSVVPPLPSAPGETILKGPTVKFDFSPVRPAPQPSPAPAPAPVAVPQFDRLVLTPPEARGTTREGDYTLADDFARTVAALLEDAQRKKQTGVSVPLPSSYGQVKDRTTIFQAMKQIFFAVRDALPHHASAVVQVYLLVDGRQVYTFGLH</sequence>
<feature type="domain" description="eCIS core" evidence="2">
    <location>
        <begin position="45"/>
        <end position="115"/>
    </location>
</feature>
<feature type="region of interest" description="Disordered" evidence="1">
    <location>
        <begin position="330"/>
        <end position="366"/>
    </location>
</feature>
<dbReference type="InterPro" id="IPR025295">
    <property type="entry name" value="eCIS_core_dom"/>
</dbReference>
<evidence type="ECO:0000313" key="4">
    <source>
        <dbReference type="Proteomes" id="UP001597483"/>
    </source>
</evidence>
<feature type="region of interest" description="Disordered" evidence="1">
    <location>
        <begin position="1"/>
        <end position="66"/>
    </location>
</feature>
<evidence type="ECO:0000259" key="2">
    <source>
        <dbReference type="Pfam" id="PF13699"/>
    </source>
</evidence>
<proteinExistence type="predicted"/>
<reference evidence="4" key="1">
    <citation type="journal article" date="2019" name="Int. J. Syst. Evol. Microbiol.">
        <title>The Global Catalogue of Microorganisms (GCM) 10K type strain sequencing project: providing services to taxonomists for standard genome sequencing and annotation.</title>
        <authorList>
            <consortium name="The Broad Institute Genomics Platform"/>
            <consortium name="The Broad Institute Genome Sequencing Center for Infectious Disease"/>
            <person name="Wu L."/>
            <person name="Ma J."/>
        </authorList>
    </citation>
    <scope>NUCLEOTIDE SEQUENCE [LARGE SCALE GENOMIC DNA]</scope>
    <source>
        <strain evidence="4">CGMCC 4.7641</strain>
    </source>
</reference>
<feature type="region of interest" description="Disordered" evidence="1">
    <location>
        <begin position="118"/>
        <end position="141"/>
    </location>
</feature>
<comment type="caution">
    <text evidence="3">The sequence shown here is derived from an EMBL/GenBank/DDBJ whole genome shotgun (WGS) entry which is preliminary data.</text>
</comment>
<name>A0ABW5HA77_9PSEU</name>
<organism evidence="3 4">
    <name type="scientific">Amycolatopsis silviterrae</name>
    <dbReference type="NCBI Taxonomy" id="1656914"/>
    <lineage>
        <taxon>Bacteria</taxon>
        <taxon>Bacillati</taxon>
        <taxon>Actinomycetota</taxon>
        <taxon>Actinomycetes</taxon>
        <taxon>Pseudonocardiales</taxon>
        <taxon>Pseudonocardiaceae</taxon>
        <taxon>Amycolatopsis</taxon>
    </lineage>
</organism>
<accession>A0ABW5HA77</accession>
<protein>
    <submittedName>
        <fullName evidence="3">DUF4157 domain-containing protein</fullName>
    </submittedName>
</protein>
<evidence type="ECO:0000313" key="3">
    <source>
        <dbReference type="EMBL" id="MFD2470022.1"/>
    </source>
</evidence>
<dbReference type="RefSeq" id="WP_378306885.1">
    <property type="nucleotide sequence ID" value="NZ_JBHUKS010000015.1"/>
</dbReference>